<evidence type="ECO:0000313" key="7">
    <source>
        <dbReference type="Proteomes" id="UP000612808"/>
    </source>
</evidence>
<dbReference type="InterPro" id="IPR011712">
    <property type="entry name" value="Sig_transdc_His_kin_sub3_dim/P"/>
</dbReference>
<dbReference type="RefSeq" id="WP_239076648.1">
    <property type="nucleotide sequence ID" value="NZ_BAAAZM010000005.1"/>
</dbReference>
<keyword evidence="4" id="KW-0472">Membrane</keyword>
<dbReference type="PROSITE" id="PS50109">
    <property type="entry name" value="HIS_KIN"/>
    <property type="match status" value="1"/>
</dbReference>
<proteinExistence type="predicted"/>
<dbReference type="SUPFAM" id="SSF55874">
    <property type="entry name" value="ATPase domain of HSP90 chaperone/DNA topoisomerase II/histidine kinase"/>
    <property type="match status" value="1"/>
</dbReference>
<evidence type="ECO:0000256" key="4">
    <source>
        <dbReference type="SAM" id="Phobius"/>
    </source>
</evidence>
<dbReference type="Pfam" id="PF02518">
    <property type="entry name" value="HATPase_c"/>
    <property type="match status" value="1"/>
</dbReference>
<dbReference type="InterPro" id="IPR036890">
    <property type="entry name" value="HATPase_C_sf"/>
</dbReference>
<keyword evidence="1" id="KW-0808">Transferase</keyword>
<keyword evidence="7" id="KW-1185">Reference proteome</keyword>
<dbReference type="GO" id="GO:0016020">
    <property type="term" value="C:membrane"/>
    <property type="evidence" value="ECO:0007669"/>
    <property type="project" value="InterPro"/>
</dbReference>
<feature type="transmembrane region" description="Helical" evidence="4">
    <location>
        <begin position="20"/>
        <end position="39"/>
    </location>
</feature>
<dbReference type="Pfam" id="PF07730">
    <property type="entry name" value="HisKA_3"/>
    <property type="match status" value="1"/>
</dbReference>
<comment type="caution">
    <text evidence="6">The sequence shown here is derived from an EMBL/GenBank/DDBJ whole genome shotgun (WGS) entry which is preliminary data.</text>
</comment>
<dbReference type="Proteomes" id="UP000612808">
    <property type="component" value="Unassembled WGS sequence"/>
</dbReference>
<dbReference type="PIRSF" id="PIRSF037434">
    <property type="entry name" value="STHK_ChrS"/>
    <property type="match status" value="1"/>
</dbReference>
<feature type="transmembrane region" description="Helical" evidence="4">
    <location>
        <begin position="76"/>
        <end position="107"/>
    </location>
</feature>
<feature type="transmembrane region" description="Helical" evidence="4">
    <location>
        <begin position="46"/>
        <end position="64"/>
    </location>
</feature>
<evidence type="ECO:0000259" key="5">
    <source>
        <dbReference type="PROSITE" id="PS50109"/>
    </source>
</evidence>
<feature type="domain" description="Histidine kinase" evidence="5">
    <location>
        <begin position="195"/>
        <end position="394"/>
    </location>
</feature>
<dbReference type="GO" id="GO:0000155">
    <property type="term" value="F:phosphorelay sensor kinase activity"/>
    <property type="evidence" value="ECO:0007669"/>
    <property type="project" value="InterPro"/>
</dbReference>
<name>A0A8J3J7V5_9ACTN</name>
<reference evidence="6" key="1">
    <citation type="submission" date="2021-01" db="EMBL/GenBank/DDBJ databases">
        <title>Whole genome shotgun sequence of Actinocatenispora rupis NBRC 107355.</title>
        <authorList>
            <person name="Komaki H."/>
            <person name="Tamura T."/>
        </authorList>
    </citation>
    <scope>NUCLEOTIDE SEQUENCE</scope>
    <source>
        <strain evidence="6">NBRC 107355</strain>
    </source>
</reference>
<gene>
    <name evidence="6" type="ORF">Aru02nite_26280</name>
</gene>
<dbReference type="PANTHER" id="PTHR24421">
    <property type="entry name" value="NITRATE/NITRITE SENSOR PROTEIN NARX-RELATED"/>
    <property type="match status" value="1"/>
</dbReference>
<accession>A0A8J3J7V5</accession>
<keyword evidence="4" id="KW-1133">Transmembrane helix</keyword>
<evidence type="ECO:0000256" key="2">
    <source>
        <dbReference type="ARBA" id="ARBA00022777"/>
    </source>
</evidence>
<organism evidence="6 7">
    <name type="scientific">Actinocatenispora rupis</name>
    <dbReference type="NCBI Taxonomy" id="519421"/>
    <lineage>
        <taxon>Bacteria</taxon>
        <taxon>Bacillati</taxon>
        <taxon>Actinomycetota</taxon>
        <taxon>Actinomycetes</taxon>
        <taxon>Micromonosporales</taxon>
        <taxon>Micromonosporaceae</taxon>
        <taxon>Actinocatenispora</taxon>
    </lineage>
</organism>
<dbReference type="Gene3D" id="1.20.5.1930">
    <property type="match status" value="1"/>
</dbReference>
<keyword evidence="3" id="KW-0902">Two-component regulatory system</keyword>
<dbReference type="PANTHER" id="PTHR24421:SF62">
    <property type="entry name" value="SENSORY TRANSDUCTION HISTIDINE KINASE"/>
    <property type="match status" value="1"/>
</dbReference>
<evidence type="ECO:0000313" key="6">
    <source>
        <dbReference type="EMBL" id="GID11739.1"/>
    </source>
</evidence>
<dbReference type="AlphaFoldDB" id="A0A8J3J7V5"/>
<keyword evidence="2 6" id="KW-0418">Kinase</keyword>
<feature type="transmembrane region" description="Helical" evidence="4">
    <location>
        <begin position="114"/>
        <end position="133"/>
    </location>
</feature>
<evidence type="ECO:0000256" key="1">
    <source>
        <dbReference type="ARBA" id="ARBA00022679"/>
    </source>
</evidence>
<feature type="transmembrane region" description="Helical" evidence="4">
    <location>
        <begin position="139"/>
        <end position="159"/>
    </location>
</feature>
<dbReference type="GO" id="GO:0046983">
    <property type="term" value="F:protein dimerization activity"/>
    <property type="evidence" value="ECO:0007669"/>
    <property type="project" value="InterPro"/>
</dbReference>
<keyword evidence="4" id="KW-0812">Transmembrane</keyword>
<dbReference type="InterPro" id="IPR005467">
    <property type="entry name" value="His_kinase_dom"/>
</dbReference>
<evidence type="ECO:0000256" key="3">
    <source>
        <dbReference type="ARBA" id="ARBA00023012"/>
    </source>
</evidence>
<dbReference type="Gene3D" id="3.30.565.10">
    <property type="entry name" value="Histidine kinase-like ATPase, C-terminal domain"/>
    <property type="match status" value="1"/>
</dbReference>
<protein>
    <submittedName>
        <fullName evidence="6">Two-component sensor histidine kinase</fullName>
    </submittedName>
</protein>
<dbReference type="EMBL" id="BOMB01000014">
    <property type="protein sequence ID" value="GID11739.1"/>
    <property type="molecule type" value="Genomic_DNA"/>
</dbReference>
<dbReference type="InterPro" id="IPR017205">
    <property type="entry name" value="Sig_transdc_His_kinase_ChrS"/>
</dbReference>
<dbReference type="InterPro" id="IPR003594">
    <property type="entry name" value="HATPase_dom"/>
</dbReference>
<dbReference type="InterPro" id="IPR050482">
    <property type="entry name" value="Sensor_HK_TwoCompSys"/>
</dbReference>
<dbReference type="CDD" id="cd16917">
    <property type="entry name" value="HATPase_UhpB-NarQ-NarX-like"/>
    <property type="match status" value="1"/>
</dbReference>
<sequence length="394" mass="40746">MTTPDTPTDAEAGTPPWLGPVMHIGFYLLLAASAARFVAHHGWHGATGTVVGLVAALALAYAVGTVLPENHRVRLGWLAVVVVLWLALVVVAPSFGICAVPLFFVALPLLSTRATIALAAVLTAAVIVAQVRLGVRLDASVVLTPVAVAGITVAVYAALAAQTRRQRRLIADLLAARDALATAERTAGVLGERARLAREIHDSLAQGFSSTRMLVQAAQRSADSDPAAARRYLALAEEATADNLAEARRVINDLAPADLDTAGSLPEALRELASRTGAGTGLAVTVRVDGTEWPLAPRVAAALLRVAQGALANVREHAQARTAVLTLSYVDNGTTLDVYDDGVGFDPAGARPDGVRGQGLRLARNRLAEIGGTLVVESGAGRGTVVAASVPDAR</sequence>